<dbReference type="Pfam" id="PF13091">
    <property type="entry name" value="PLDc_2"/>
    <property type="match status" value="2"/>
</dbReference>
<feature type="domain" description="PLD phosphodiesterase" evidence="1">
    <location>
        <begin position="413"/>
        <end position="440"/>
    </location>
</feature>
<dbReference type="PANTHER" id="PTHR21248">
    <property type="entry name" value="CARDIOLIPIN SYNTHASE"/>
    <property type="match status" value="1"/>
</dbReference>
<protein>
    <submittedName>
        <fullName evidence="2">Major cardiolipin synthase ClsA</fullName>
        <ecNumber evidence="2">2.7.8.-</ecNumber>
    </submittedName>
</protein>
<accession>A0A1J5R2T7</accession>
<keyword evidence="2" id="KW-0808">Transferase</keyword>
<dbReference type="EMBL" id="MLJW01000484">
    <property type="protein sequence ID" value="OIQ86375.1"/>
    <property type="molecule type" value="Genomic_DNA"/>
</dbReference>
<comment type="caution">
    <text evidence="2">The sequence shown here is derived from an EMBL/GenBank/DDBJ whole genome shotgun (WGS) entry which is preliminary data.</text>
</comment>
<feature type="domain" description="PLD phosphodiesterase" evidence="1">
    <location>
        <begin position="167"/>
        <end position="194"/>
    </location>
</feature>
<dbReference type="GO" id="GO:0030572">
    <property type="term" value="F:phosphatidyltransferase activity"/>
    <property type="evidence" value="ECO:0007669"/>
    <property type="project" value="UniProtKB-ARBA"/>
</dbReference>
<name>A0A1J5R2T7_9ZZZZ</name>
<dbReference type="AlphaFoldDB" id="A0A1J5R2T7"/>
<dbReference type="SUPFAM" id="SSF56024">
    <property type="entry name" value="Phospholipase D/nuclease"/>
    <property type="match status" value="2"/>
</dbReference>
<dbReference type="Gene3D" id="3.30.870.10">
    <property type="entry name" value="Endonuclease Chain A"/>
    <property type="match status" value="2"/>
</dbReference>
<proteinExistence type="predicted"/>
<evidence type="ECO:0000313" key="2">
    <source>
        <dbReference type="EMBL" id="OIQ86375.1"/>
    </source>
</evidence>
<dbReference type="EC" id="2.7.8.-" evidence="2"/>
<gene>
    <name evidence="2" type="primary">clsA_8</name>
    <name evidence="2" type="ORF">GALL_317850</name>
</gene>
<dbReference type="InterPro" id="IPR025202">
    <property type="entry name" value="PLD-like_dom"/>
</dbReference>
<sequence length="528" mass="59410">MIKHSVLVFLFSCIAACTTLSQQPYPSKIPSSAFDHPESTWLGSRYIAAAKPHNGLSGFYVLENGLDGFYARAQLIDKAQASLDLQYFIFREDETGKLLTERLIRAADRGVRIRILVDDGNTVNGDEQLLTLAAHRNIQVRIFNPLSYRGHDKLLRLAEIAAKKSHLDYRMHNKLFVADNAVALIGGRNIGDEYFQVDPESQFGDDDVFTIGPMVKKLSRSFDEYWNCDLTVPAQAVDPRLVSADALNQFKNQLASYRENMERKKPSFANHIYSNGKLNGLFTGSTAATWASAQLVYDSPDKKDVEDDHLAGSLIYNSVEEAVKSTHTELFIVTPFFIPGDAGMKLFRTLREHQVSIHILTNSLRSTPELPAHAGYIHYRKQLLKLGVKLHEVRANLGKPNGSGESGKLTRYGNYGLHAKQYIFDRQKVFLGSMNFDQRSMHLNTEIGLIIDSPKLANQAVERFKRLTDASDSYEVLLRTDPATQAESLVWVTREHGKLVEYATEPSRNTGQRLEEDLMSILPLDDEL</sequence>
<dbReference type="CDD" id="cd09111">
    <property type="entry name" value="PLDc_ymdC_like_1"/>
    <property type="match status" value="1"/>
</dbReference>
<reference evidence="2" key="1">
    <citation type="submission" date="2016-10" db="EMBL/GenBank/DDBJ databases">
        <title>Sequence of Gallionella enrichment culture.</title>
        <authorList>
            <person name="Poehlein A."/>
            <person name="Muehling M."/>
            <person name="Daniel R."/>
        </authorList>
    </citation>
    <scope>NUCLEOTIDE SEQUENCE</scope>
</reference>
<dbReference type="PROSITE" id="PS50035">
    <property type="entry name" value="PLD"/>
    <property type="match status" value="2"/>
</dbReference>
<dbReference type="CDD" id="cd09113">
    <property type="entry name" value="PLDc_ymdC_like_2"/>
    <property type="match status" value="1"/>
</dbReference>
<organism evidence="2">
    <name type="scientific">mine drainage metagenome</name>
    <dbReference type="NCBI Taxonomy" id="410659"/>
    <lineage>
        <taxon>unclassified sequences</taxon>
        <taxon>metagenomes</taxon>
        <taxon>ecological metagenomes</taxon>
    </lineage>
</organism>
<dbReference type="SMART" id="SM00155">
    <property type="entry name" value="PLDc"/>
    <property type="match status" value="2"/>
</dbReference>
<evidence type="ECO:0000259" key="1">
    <source>
        <dbReference type="PROSITE" id="PS50035"/>
    </source>
</evidence>
<dbReference type="InterPro" id="IPR001736">
    <property type="entry name" value="PLipase_D/transphosphatidylase"/>
</dbReference>
<dbReference type="GO" id="GO:0032049">
    <property type="term" value="P:cardiolipin biosynthetic process"/>
    <property type="evidence" value="ECO:0007669"/>
    <property type="project" value="UniProtKB-ARBA"/>
</dbReference>
<dbReference type="PANTHER" id="PTHR21248:SF12">
    <property type="entry name" value="CARDIOLIPIN SYNTHASE C"/>
    <property type="match status" value="1"/>
</dbReference>